<dbReference type="PANTHER" id="PTHR23132:SF23">
    <property type="entry name" value="D-ALANINE--D-ALANINE LIGASE B"/>
    <property type="match status" value="1"/>
</dbReference>
<dbReference type="GO" id="GO:0071555">
    <property type="term" value="P:cell wall organization"/>
    <property type="evidence" value="ECO:0007669"/>
    <property type="project" value="UniProtKB-KW"/>
</dbReference>
<dbReference type="PANTHER" id="PTHR23132">
    <property type="entry name" value="D-ALANINE--D-ALANINE LIGASE"/>
    <property type="match status" value="1"/>
</dbReference>
<evidence type="ECO:0000256" key="11">
    <source>
        <dbReference type="ARBA" id="ARBA00022984"/>
    </source>
</evidence>
<keyword evidence="9 14" id="KW-0067">ATP-binding</keyword>
<comment type="catalytic activity">
    <reaction evidence="13">
        <text>2 D-alanine + ATP = D-alanyl-D-alanine + ADP + phosphate + H(+)</text>
        <dbReference type="Rhea" id="RHEA:11224"/>
        <dbReference type="ChEBI" id="CHEBI:15378"/>
        <dbReference type="ChEBI" id="CHEBI:30616"/>
        <dbReference type="ChEBI" id="CHEBI:43474"/>
        <dbReference type="ChEBI" id="CHEBI:57416"/>
        <dbReference type="ChEBI" id="CHEBI:57822"/>
        <dbReference type="ChEBI" id="CHEBI:456216"/>
        <dbReference type="EC" id="6.3.2.4"/>
    </reaction>
</comment>
<comment type="similarity">
    <text evidence="4">Belongs to the D-alanine--D-alanine ligase family.</text>
</comment>
<dbReference type="GO" id="GO:0009252">
    <property type="term" value="P:peptidoglycan biosynthetic process"/>
    <property type="evidence" value="ECO:0007669"/>
    <property type="project" value="UniProtKB-KW"/>
</dbReference>
<dbReference type="AlphaFoldDB" id="A7I0W9"/>
<keyword evidence="10" id="KW-0133">Cell shape</keyword>
<name>A7I0W9_CAMHC</name>
<dbReference type="GO" id="GO:0005737">
    <property type="term" value="C:cytoplasm"/>
    <property type="evidence" value="ECO:0007669"/>
    <property type="project" value="UniProtKB-SubCell"/>
</dbReference>
<feature type="domain" description="ATP-grasp" evidence="15">
    <location>
        <begin position="133"/>
        <end position="324"/>
    </location>
</feature>
<keyword evidence="7 16" id="KW-0436">Ligase</keyword>
<proteinExistence type="inferred from homology"/>
<dbReference type="NCBIfam" id="TIGR01205">
    <property type="entry name" value="D_ala_D_alaTIGR"/>
    <property type="match status" value="1"/>
</dbReference>
<comment type="subcellular location">
    <subcellularLocation>
        <location evidence="3">Cytoplasm</location>
    </subcellularLocation>
</comment>
<keyword evidence="6" id="KW-0963">Cytoplasm</keyword>
<evidence type="ECO:0000256" key="1">
    <source>
        <dbReference type="ARBA" id="ARBA00001936"/>
    </source>
</evidence>
<dbReference type="GO" id="GO:0008360">
    <property type="term" value="P:regulation of cell shape"/>
    <property type="evidence" value="ECO:0007669"/>
    <property type="project" value="UniProtKB-KW"/>
</dbReference>
<keyword evidence="17" id="KW-1185">Reference proteome</keyword>
<dbReference type="InterPro" id="IPR016185">
    <property type="entry name" value="PreATP-grasp_dom_sf"/>
</dbReference>
<evidence type="ECO:0000256" key="6">
    <source>
        <dbReference type="ARBA" id="ARBA00022490"/>
    </source>
</evidence>
<dbReference type="Pfam" id="PF07478">
    <property type="entry name" value="Dala_Dala_lig_C"/>
    <property type="match status" value="1"/>
</dbReference>
<evidence type="ECO:0000313" key="17">
    <source>
        <dbReference type="Proteomes" id="UP000002407"/>
    </source>
</evidence>
<dbReference type="PROSITE" id="PS00843">
    <property type="entry name" value="DALA_DALA_LIGASE_1"/>
    <property type="match status" value="1"/>
</dbReference>
<dbReference type="STRING" id="360107.CHAB381_0572"/>
<dbReference type="SUPFAM" id="SSF56059">
    <property type="entry name" value="Glutathione synthetase ATP-binding domain-like"/>
    <property type="match status" value="1"/>
</dbReference>
<dbReference type="Proteomes" id="UP000002407">
    <property type="component" value="Chromosome"/>
</dbReference>
<keyword evidence="11" id="KW-0573">Peptidoglycan synthesis</keyword>
<reference evidence="17" key="1">
    <citation type="submission" date="2007-07" db="EMBL/GenBank/DDBJ databases">
        <title>Complete genome sequence of Campylobacter hominis ATCC BAA-381, a commensal isolated from the human gastrointestinal tract.</title>
        <authorList>
            <person name="Fouts D.E."/>
            <person name="Mongodin E.F."/>
            <person name="Puiu D."/>
            <person name="Sebastian Y."/>
            <person name="Miller W.G."/>
            <person name="Mandrell R.E."/>
            <person name="Nelson K.E."/>
        </authorList>
    </citation>
    <scope>NUCLEOTIDE SEQUENCE [LARGE SCALE GENOMIC DNA]</scope>
    <source>
        <strain evidence="17">ATCC BAA-381 / LMG 19568 / NCTC 13146 / CH001A</strain>
    </source>
</reference>
<evidence type="ECO:0000256" key="2">
    <source>
        <dbReference type="ARBA" id="ARBA00001946"/>
    </source>
</evidence>
<dbReference type="EC" id="6.3.2.4" evidence="5"/>
<dbReference type="OrthoDB" id="9813261at2"/>
<organism evidence="16 17">
    <name type="scientific">Campylobacter hominis (strain ATCC BAA-381 / DSM 21671 / CCUG 45161 / LMG 19568 / NCTC 13146 / CH001A)</name>
    <dbReference type="NCBI Taxonomy" id="360107"/>
    <lineage>
        <taxon>Bacteria</taxon>
        <taxon>Pseudomonadati</taxon>
        <taxon>Campylobacterota</taxon>
        <taxon>Epsilonproteobacteria</taxon>
        <taxon>Campylobacterales</taxon>
        <taxon>Campylobacteraceae</taxon>
        <taxon>Campylobacter</taxon>
    </lineage>
</organism>
<dbReference type="Gene3D" id="3.30.1490.20">
    <property type="entry name" value="ATP-grasp fold, A domain"/>
    <property type="match status" value="1"/>
</dbReference>
<dbReference type="NCBIfam" id="NF002527">
    <property type="entry name" value="PRK01966.1-3"/>
    <property type="match status" value="1"/>
</dbReference>
<evidence type="ECO:0000256" key="12">
    <source>
        <dbReference type="ARBA" id="ARBA00023316"/>
    </source>
</evidence>
<dbReference type="InterPro" id="IPR011127">
    <property type="entry name" value="Dala_Dala_lig_N"/>
</dbReference>
<dbReference type="Gene3D" id="3.40.50.20">
    <property type="match status" value="1"/>
</dbReference>
<dbReference type="InterPro" id="IPR011095">
    <property type="entry name" value="Dala_Dala_lig_C"/>
</dbReference>
<evidence type="ECO:0000313" key="16">
    <source>
        <dbReference type="EMBL" id="ABS51230.1"/>
    </source>
</evidence>
<dbReference type="GO" id="GO:0008716">
    <property type="term" value="F:D-alanine-D-alanine ligase activity"/>
    <property type="evidence" value="ECO:0007669"/>
    <property type="project" value="UniProtKB-EC"/>
</dbReference>
<dbReference type="Pfam" id="PF01820">
    <property type="entry name" value="Dala_Dala_lig_N"/>
    <property type="match status" value="1"/>
</dbReference>
<evidence type="ECO:0000256" key="4">
    <source>
        <dbReference type="ARBA" id="ARBA00010871"/>
    </source>
</evidence>
<dbReference type="Gene3D" id="3.30.470.20">
    <property type="entry name" value="ATP-grasp fold, B domain"/>
    <property type="match status" value="1"/>
</dbReference>
<comment type="cofactor">
    <cofactor evidence="1">
        <name>Mn(2+)</name>
        <dbReference type="ChEBI" id="CHEBI:29035"/>
    </cofactor>
</comment>
<dbReference type="InterPro" id="IPR000291">
    <property type="entry name" value="D-Ala_lig_Van_CS"/>
</dbReference>
<keyword evidence="12" id="KW-0961">Cell wall biogenesis/degradation</keyword>
<evidence type="ECO:0000256" key="9">
    <source>
        <dbReference type="ARBA" id="ARBA00022840"/>
    </source>
</evidence>
<dbReference type="SUPFAM" id="SSF52440">
    <property type="entry name" value="PreATP-grasp domain"/>
    <property type="match status" value="1"/>
</dbReference>
<evidence type="ECO:0000256" key="14">
    <source>
        <dbReference type="PROSITE-ProRule" id="PRU00409"/>
    </source>
</evidence>
<dbReference type="KEGG" id="cha:CHAB381_0572"/>
<evidence type="ECO:0000256" key="8">
    <source>
        <dbReference type="ARBA" id="ARBA00022741"/>
    </source>
</evidence>
<accession>A7I0W9</accession>
<sequence>MKFGIIFGGQSYEHEISIVSAISLKKVIKKECAYVFCDQDRNFYLIEPKNMIANYFSSGEYKKAKELTIASNGFYVNGMFSKTRVEADVFVNVIHGCDGEDGKLASLLEFFNIPFIGPRLEASVISYDKELTKNLAKAAGIKTIEYQIIKSSTLPSIPYPLIVKPSHLGSSIGIKIVKNHNELSYAIDTAFELDSSAIIEPYIEDVKEYNLAGCKIDGEIEFSIIEEPQKDKFLDYFQKYMDFSRSGKPQEANLGLSVKDNMKEAFRRVYNYGEFDGAIIRCDFFVINNEVYLNEINPNPGSLANYLFNDFNDVLNRLAMNLPSNKHIQVGYELINAIVKNK</sequence>
<evidence type="ECO:0000256" key="7">
    <source>
        <dbReference type="ARBA" id="ARBA00022598"/>
    </source>
</evidence>
<evidence type="ECO:0000256" key="5">
    <source>
        <dbReference type="ARBA" id="ARBA00012216"/>
    </source>
</evidence>
<keyword evidence="8 14" id="KW-0547">Nucleotide-binding</keyword>
<evidence type="ECO:0000259" key="15">
    <source>
        <dbReference type="PROSITE" id="PS50975"/>
    </source>
</evidence>
<evidence type="ECO:0000256" key="3">
    <source>
        <dbReference type="ARBA" id="ARBA00004496"/>
    </source>
</evidence>
<evidence type="ECO:0000256" key="10">
    <source>
        <dbReference type="ARBA" id="ARBA00022960"/>
    </source>
</evidence>
<dbReference type="PROSITE" id="PS50975">
    <property type="entry name" value="ATP_GRASP"/>
    <property type="match status" value="1"/>
</dbReference>
<dbReference type="GO" id="GO:0046872">
    <property type="term" value="F:metal ion binding"/>
    <property type="evidence" value="ECO:0007669"/>
    <property type="project" value="InterPro"/>
</dbReference>
<dbReference type="GO" id="GO:0005524">
    <property type="term" value="F:ATP binding"/>
    <property type="evidence" value="ECO:0007669"/>
    <property type="project" value="UniProtKB-UniRule"/>
</dbReference>
<dbReference type="RefSeq" id="WP_012108447.1">
    <property type="nucleotide sequence ID" value="NC_009714.1"/>
</dbReference>
<protein>
    <recommendedName>
        <fullName evidence="5">D-alanine--D-alanine ligase</fullName>
        <ecNumber evidence="5">6.3.2.4</ecNumber>
    </recommendedName>
</protein>
<comment type="cofactor">
    <cofactor evidence="2">
        <name>Mg(2+)</name>
        <dbReference type="ChEBI" id="CHEBI:18420"/>
    </cofactor>
</comment>
<dbReference type="InterPro" id="IPR013815">
    <property type="entry name" value="ATP_grasp_subdomain_1"/>
</dbReference>
<dbReference type="EMBL" id="CP000776">
    <property type="protein sequence ID" value="ABS51230.1"/>
    <property type="molecule type" value="Genomic_DNA"/>
</dbReference>
<dbReference type="InterPro" id="IPR011761">
    <property type="entry name" value="ATP-grasp"/>
</dbReference>
<evidence type="ECO:0000256" key="13">
    <source>
        <dbReference type="ARBA" id="ARBA00047614"/>
    </source>
</evidence>
<gene>
    <name evidence="16" type="ordered locus">CHAB381_0572</name>
</gene>
<dbReference type="eggNOG" id="COG1181">
    <property type="taxonomic scope" value="Bacteria"/>
</dbReference>
<dbReference type="InterPro" id="IPR005905">
    <property type="entry name" value="D_ala_D_ala"/>
</dbReference>
<dbReference type="HOGENOM" id="CLU_039268_0_2_7"/>